<dbReference type="Pfam" id="PF26061">
    <property type="entry name" value="DUF8021"/>
    <property type="match status" value="1"/>
</dbReference>
<reference evidence="2 3" key="1">
    <citation type="submission" date="2017-01" db="EMBL/GenBank/DDBJ databases">
        <authorList>
            <person name="Mah S.A."/>
            <person name="Swanson W.J."/>
            <person name="Moy G.W."/>
            <person name="Vacquier V.D."/>
        </authorList>
    </citation>
    <scope>NUCLEOTIDE SEQUENCE [LARGE SCALE GENOMIC DNA]</scope>
    <source>
        <strain evidence="2 3">CPCC 203464</strain>
    </source>
</reference>
<dbReference type="OrthoDB" id="3748128at2"/>
<dbReference type="EMBL" id="FTNT01000001">
    <property type="protein sequence ID" value="SIR66373.1"/>
    <property type="molecule type" value="Genomic_DNA"/>
</dbReference>
<dbReference type="AlphaFoldDB" id="A0A1N7CS10"/>
<organism evidence="2 3">
    <name type="scientific">Williamsia sterculiae</name>
    <dbReference type="NCBI Taxonomy" id="1344003"/>
    <lineage>
        <taxon>Bacteria</taxon>
        <taxon>Bacillati</taxon>
        <taxon>Actinomycetota</taxon>
        <taxon>Actinomycetes</taxon>
        <taxon>Mycobacteriales</taxon>
        <taxon>Nocardiaceae</taxon>
        <taxon>Williamsia</taxon>
    </lineage>
</organism>
<evidence type="ECO:0000313" key="2">
    <source>
        <dbReference type="EMBL" id="SIR66373.1"/>
    </source>
</evidence>
<evidence type="ECO:0000313" key="3">
    <source>
        <dbReference type="Proteomes" id="UP000186218"/>
    </source>
</evidence>
<dbReference type="InterPro" id="IPR058334">
    <property type="entry name" value="DUF8021"/>
</dbReference>
<dbReference type="Proteomes" id="UP000186218">
    <property type="component" value="Unassembled WGS sequence"/>
</dbReference>
<proteinExistence type="predicted"/>
<protein>
    <recommendedName>
        <fullName evidence="1">DUF8021 domain-containing protein</fullName>
    </recommendedName>
</protein>
<evidence type="ECO:0000259" key="1">
    <source>
        <dbReference type="Pfam" id="PF26061"/>
    </source>
</evidence>
<sequence>MNDDGPVGAARCYIAALATHRADDVPLARDCVRVELGVRTGRGGVHIARGLERGPQFRVIHAVDDVRTDVVDGVVHAEFRVCLRPRVLRLASRVTETFEFDDSGRIRRIVARFSLPRRH</sequence>
<name>A0A1N7CS10_9NOCA</name>
<dbReference type="STRING" id="1344003.SAMN05445060_0328"/>
<gene>
    <name evidence="2" type="ORF">SAMN05445060_0328</name>
</gene>
<keyword evidence="3" id="KW-1185">Reference proteome</keyword>
<accession>A0A1N7CS10</accession>
<feature type="domain" description="DUF8021" evidence="1">
    <location>
        <begin position="9"/>
        <end position="112"/>
    </location>
</feature>